<dbReference type="AlphaFoldDB" id="A0A6N9HIB0"/>
<reference evidence="3 4" key="1">
    <citation type="submission" date="2019-12" db="EMBL/GenBank/DDBJ databases">
        <title>Novel species isolated from a subtropical stream in China.</title>
        <authorList>
            <person name="Lu H."/>
        </authorList>
    </citation>
    <scope>NUCLEOTIDE SEQUENCE [LARGE SCALE GENOMIC DNA]</scope>
    <source>
        <strain evidence="3 4">DS3</strain>
    </source>
</reference>
<dbReference type="InterPro" id="IPR052016">
    <property type="entry name" value="Bact_Sigma-Reg"/>
</dbReference>
<evidence type="ECO:0000256" key="1">
    <source>
        <dbReference type="ARBA" id="ARBA00022801"/>
    </source>
</evidence>
<evidence type="ECO:0000313" key="3">
    <source>
        <dbReference type="EMBL" id="MYN03230.1"/>
    </source>
</evidence>
<dbReference type="SMART" id="SM00331">
    <property type="entry name" value="PP2C_SIG"/>
    <property type="match status" value="1"/>
</dbReference>
<dbReference type="Proteomes" id="UP000448575">
    <property type="component" value="Unassembled WGS sequence"/>
</dbReference>
<proteinExistence type="predicted"/>
<dbReference type="Pfam" id="PF07228">
    <property type="entry name" value="SpoIIE"/>
    <property type="match status" value="1"/>
</dbReference>
<dbReference type="Gene3D" id="3.60.40.10">
    <property type="entry name" value="PPM-type phosphatase domain"/>
    <property type="match status" value="1"/>
</dbReference>
<dbReference type="Pfam" id="PF00571">
    <property type="entry name" value="CBS"/>
    <property type="match status" value="1"/>
</dbReference>
<dbReference type="SUPFAM" id="SSF54631">
    <property type="entry name" value="CBS-domain pair"/>
    <property type="match status" value="1"/>
</dbReference>
<dbReference type="InterPro" id="IPR000644">
    <property type="entry name" value="CBS_dom"/>
</dbReference>
<dbReference type="GO" id="GO:0016791">
    <property type="term" value="F:phosphatase activity"/>
    <property type="evidence" value="ECO:0007669"/>
    <property type="project" value="TreeGrafter"/>
</dbReference>
<dbReference type="CDD" id="cd04598">
    <property type="entry name" value="CBS_pair_GGDEF_EAL"/>
    <property type="match status" value="1"/>
</dbReference>
<comment type="caution">
    <text evidence="3">The sequence shown here is derived from an EMBL/GenBank/DDBJ whole genome shotgun (WGS) entry which is preliminary data.</text>
</comment>
<dbReference type="EMBL" id="WWCJ01000009">
    <property type="protein sequence ID" value="MYN03230.1"/>
    <property type="molecule type" value="Genomic_DNA"/>
</dbReference>
<protein>
    <submittedName>
        <fullName evidence="3">SpoIIE family protein phosphatase</fullName>
    </submittedName>
</protein>
<dbReference type="InterPro" id="IPR046342">
    <property type="entry name" value="CBS_dom_sf"/>
</dbReference>
<dbReference type="InterPro" id="IPR001932">
    <property type="entry name" value="PPM-type_phosphatase-like_dom"/>
</dbReference>
<dbReference type="PANTHER" id="PTHR43156">
    <property type="entry name" value="STAGE II SPORULATION PROTEIN E-RELATED"/>
    <property type="match status" value="1"/>
</dbReference>
<keyword evidence="1" id="KW-0378">Hydrolase</keyword>
<dbReference type="RefSeq" id="WP_161026369.1">
    <property type="nucleotide sequence ID" value="NZ_WWCJ01000009.1"/>
</dbReference>
<evidence type="ECO:0000313" key="4">
    <source>
        <dbReference type="Proteomes" id="UP000448575"/>
    </source>
</evidence>
<feature type="domain" description="PPM-type phosphatase" evidence="2">
    <location>
        <begin position="183"/>
        <end position="408"/>
    </location>
</feature>
<organism evidence="3 4">
    <name type="scientific">Pseudoduganella guangdongensis</name>
    <dbReference type="NCBI Taxonomy" id="2692179"/>
    <lineage>
        <taxon>Bacteria</taxon>
        <taxon>Pseudomonadati</taxon>
        <taxon>Pseudomonadota</taxon>
        <taxon>Betaproteobacteria</taxon>
        <taxon>Burkholderiales</taxon>
        <taxon>Oxalobacteraceae</taxon>
        <taxon>Telluria group</taxon>
        <taxon>Pseudoduganella</taxon>
    </lineage>
</organism>
<gene>
    <name evidence="3" type="ORF">GTP41_14125</name>
</gene>
<dbReference type="PANTHER" id="PTHR43156:SF9">
    <property type="entry name" value="HAMP DOMAIN-CONTAINING PROTEIN"/>
    <property type="match status" value="1"/>
</dbReference>
<dbReference type="InterPro" id="IPR036457">
    <property type="entry name" value="PPM-type-like_dom_sf"/>
</dbReference>
<name>A0A6N9HIB0_9BURK</name>
<keyword evidence="4" id="KW-1185">Reference proteome</keyword>
<sequence length="408" mass="44719">MEFNASRHHLPRYRQSTAADLCVATAAVPSDASNAAVLQLFTERRDLMSLPVLEDGRPIGLISRNIFMSQMSKPYYNELYGKKSCIAFMDKDPLIVEAGISIEDLTFRAVESGEKALADGFIITRDGVLAGVGFGLQLMNVVANMQAERNRQIMHSIEYASVIQRALLRGSRAALLDAMDDAHLEWQPRDMVGGDFFHVERYPEGWFAAIADCTGHGVPGAFMTLIASSVLTQALQRLGPRDPGALMGEVSRGVKAMLGQSEDARAQAESDDGLDAAFLWYDARERHLRFAGARMTLHLVMPGQGGLQLCEGERAGLGYVDTPLGQTWPNHSMQLAPGALLFVASDGLTDQIGGPKAIAYGKRRLRAQLQEHAAEPAVLLASRLLDELADWQGTQPRRDDLTFFCFRP</sequence>
<accession>A0A6N9HIB0</accession>
<evidence type="ECO:0000259" key="2">
    <source>
        <dbReference type="SMART" id="SM00331"/>
    </source>
</evidence>